<dbReference type="Gene3D" id="1.25.40.990">
    <property type="match status" value="1"/>
</dbReference>
<sequence length="194" mass="22024">MVYLKMAKDNQNVDYKKLQADLEQQELESAGGVASAQVYNQLLALYLLHNDMCNAKFLWKRIPQTVKSASPETLQIWAVGQKLWLRDYPGIYEALKKEWSENTTQIMEALKAATRERAKTLVSKAYSSIDAEDFAVFMGMPLTEAIQAAIQEGWTYDSSTKYIKPKKPVSVKDPELLSEQQLSVLTDYVSFLEA</sequence>
<dbReference type="GO" id="GO:0005737">
    <property type="term" value="C:cytoplasm"/>
    <property type="evidence" value="ECO:0007669"/>
    <property type="project" value="UniProtKB-SubCell"/>
</dbReference>
<organism evidence="9 10">
    <name type="scientific">Crassostrea virginica</name>
    <name type="common">Eastern oyster</name>
    <dbReference type="NCBI Taxonomy" id="6565"/>
    <lineage>
        <taxon>Eukaryota</taxon>
        <taxon>Metazoa</taxon>
        <taxon>Spiralia</taxon>
        <taxon>Lophotrochozoa</taxon>
        <taxon>Mollusca</taxon>
        <taxon>Bivalvia</taxon>
        <taxon>Autobranchia</taxon>
        <taxon>Pteriomorphia</taxon>
        <taxon>Ostreida</taxon>
        <taxon>Ostreoidea</taxon>
        <taxon>Ostreidae</taxon>
        <taxon>Crassostrea</taxon>
    </lineage>
</organism>
<evidence type="ECO:0000313" key="9">
    <source>
        <dbReference type="Proteomes" id="UP000694844"/>
    </source>
</evidence>
<evidence type="ECO:0000256" key="7">
    <source>
        <dbReference type="ARBA" id="ARBA00023242"/>
    </source>
</evidence>
<dbReference type="PANTHER" id="PTHR13339">
    <property type="entry name" value="COP9 SIGNALOSOME COMPLEX SUBUNIT 8"/>
    <property type="match status" value="1"/>
</dbReference>
<accession>A0A8B8CXF6</accession>
<dbReference type="Proteomes" id="UP000694844">
    <property type="component" value="Chromosome 3"/>
</dbReference>
<evidence type="ECO:0000259" key="8">
    <source>
        <dbReference type="PROSITE" id="PS50250"/>
    </source>
</evidence>
<dbReference type="InterPro" id="IPR033205">
    <property type="entry name" value="COP9_CSN8"/>
</dbReference>
<dbReference type="GO" id="GO:0000338">
    <property type="term" value="P:protein deneddylation"/>
    <property type="evidence" value="ECO:0007669"/>
    <property type="project" value="InterPro"/>
</dbReference>
<proteinExistence type="inferred from homology"/>
<keyword evidence="6" id="KW-0736">Signalosome</keyword>
<evidence type="ECO:0000256" key="5">
    <source>
        <dbReference type="ARBA" id="ARBA00022490"/>
    </source>
</evidence>
<dbReference type="KEGG" id="cvn:111122847"/>
<evidence type="ECO:0000313" key="10">
    <source>
        <dbReference type="RefSeq" id="XP_022320562.1"/>
    </source>
</evidence>
<evidence type="ECO:0000256" key="6">
    <source>
        <dbReference type="ARBA" id="ARBA00022790"/>
    </source>
</evidence>
<dbReference type="RefSeq" id="XP_022320562.1">
    <property type="nucleotide sequence ID" value="XM_022464854.1"/>
</dbReference>
<dbReference type="GeneID" id="111122847"/>
<dbReference type="InterPro" id="IPR033464">
    <property type="entry name" value="CSN8_PSD8_EIF3K"/>
</dbReference>
<protein>
    <recommendedName>
        <fullName evidence="4">COP9 signalosome complex subunit 8</fullName>
    </recommendedName>
</protein>
<comment type="subcellular location">
    <subcellularLocation>
        <location evidence="2">Cytoplasm</location>
    </subcellularLocation>
    <subcellularLocation>
        <location evidence="1">Nucleus</location>
    </subcellularLocation>
</comment>
<keyword evidence="9" id="KW-1185">Reference proteome</keyword>
<evidence type="ECO:0000256" key="4">
    <source>
        <dbReference type="ARBA" id="ARBA00014875"/>
    </source>
</evidence>
<feature type="domain" description="PCI" evidence="8">
    <location>
        <begin position="11"/>
        <end position="194"/>
    </location>
</feature>
<dbReference type="AlphaFoldDB" id="A0A8B8CXF6"/>
<keyword evidence="5" id="KW-0963">Cytoplasm</keyword>
<reference evidence="10" key="1">
    <citation type="submission" date="2025-08" db="UniProtKB">
        <authorList>
            <consortium name="RefSeq"/>
        </authorList>
    </citation>
    <scope>IDENTIFICATION</scope>
    <source>
        <tissue evidence="10">Whole sample</tissue>
    </source>
</reference>
<comment type="similarity">
    <text evidence="3">Belongs to the CSN8 family.</text>
</comment>
<dbReference type="OrthoDB" id="5351233at2759"/>
<dbReference type="GO" id="GO:0008180">
    <property type="term" value="C:COP9 signalosome"/>
    <property type="evidence" value="ECO:0007669"/>
    <property type="project" value="UniProtKB-KW"/>
</dbReference>
<dbReference type="InterPro" id="IPR000717">
    <property type="entry name" value="PCI_dom"/>
</dbReference>
<dbReference type="Pfam" id="PF10075">
    <property type="entry name" value="CSN8_PSD8_EIF3K"/>
    <property type="match status" value="1"/>
</dbReference>
<name>A0A8B8CXF6_CRAVI</name>
<dbReference type="GO" id="GO:0010387">
    <property type="term" value="P:COP9 signalosome assembly"/>
    <property type="evidence" value="ECO:0007669"/>
    <property type="project" value="InterPro"/>
</dbReference>
<dbReference type="PROSITE" id="PS50250">
    <property type="entry name" value="PCI"/>
    <property type="match status" value="1"/>
</dbReference>
<dbReference type="PANTHER" id="PTHR13339:SF0">
    <property type="entry name" value="COP9 SIGNALOSOME COMPLEX SUBUNIT 8"/>
    <property type="match status" value="1"/>
</dbReference>
<evidence type="ECO:0000256" key="2">
    <source>
        <dbReference type="ARBA" id="ARBA00004496"/>
    </source>
</evidence>
<gene>
    <name evidence="10" type="primary">LOC111122847</name>
</gene>
<evidence type="ECO:0000256" key="1">
    <source>
        <dbReference type="ARBA" id="ARBA00004123"/>
    </source>
</evidence>
<evidence type="ECO:0000256" key="3">
    <source>
        <dbReference type="ARBA" id="ARBA00008252"/>
    </source>
</evidence>
<keyword evidence="7" id="KW-0539">Nucleus</keyword>